<reference evidence="5" key="1">
    <citation type="submission" date="2024-06" db="EMBL/GenBank/DDBJ databases">
        <authorList>
            <person name="Liu X."/>
            <person name="Lenzi L."/>
            <person name="Haldenby T S."/>
            <person name="Uol C."/>
        </authorList>
    </citation>
    <scope>NUCLEOTIDE SEQUENCE</scope>
</reference>
<dbReference type="SUPFAM" id="SSF49899">
    <property type="entry name" value="Concanavalin A-like lectins/glucanases"/>
    <property type="match status" value="1"/>
</dbReference>
<dbReference type="PROSITE" id="PS50897">
    <property type="entry name" value="CTLH"/>
    <property type="match status" value="1"/>
</dbReference>
<dbReference type="PROSITE" id="PS50188">
    <property type="entry name" value="B302_SPRY"/>
    <property type="match status" value="1"/>
</dbReference>
<dbReference type="AlphaFoldDB" id="A0AAV2TCQ3"/>
<feature type="compositionally biased region" description="Acidic residues" evidence="2">
    <location>
        <begin position="836"/>
        <end position="851"/>
    </location>
</feature>
<evidence type="ECO:0000313" key="6">
    <source>
        <dbReference type="Proteomes" id="UP001497525"/>
    </source>
</evidence>
<dbReference type="InterPro" id="IPR001870">
    <property type="entry name" value="B30.2/SPRY"/>
</dbReference>
<dbReference type="EMBL" id="CAXLJL010000179">
    <property type="protein sequence ID" value="CAL5134056.1"/>
    <property type="molecule type" value="Genomic_DNA"/>
</dbReference>
<name>A0AAV2TCQ3_CALDB</name>
<dbReference type="InterPro" id="IPR013144">
    <property type="entry name" value="CRA_dom"/>
</dbReference>
<dbReference type="PROSITE" id="PS50896">
    <property type="entry name" value="LISH"/>
    <property type="match status" value="1"/>
</dbReference>
<feature type="compositionally biased region" description="Acidic residues" evidence="2">
    <location>
        <begin position="507"/>
        <end position="533"/>
    </location>
</feature>
<evidence type="ECO:0000313" key="5">
    <source>
        <dbReference type="EMBL" id="CAL5134056.1"/>
    </source>
</evidence>
<dbReference type="SMART" id="SM00668">
    <property type="entry name" value="CTLH"/>
    <property type="match status" value="1"/>
</dbReference>
<evidence type="ECO:0008006" key="7">
    <source>
        <dbReference type="Google" id="ProtNLM"/>
    </source>
</evidence>
<dbReference type="SMART" id="SM00449">
    <property type="entry name" value="SPRY"/>
    <property type="match status" value="1"/>
</dbReference>
<feature type="region of interest" description="Disordered" evidence="2">
    <location>
        <begin position="563"/>
        <end position="593"/>
    </location>
</feature>
<feature type="region of interest" description="Disordered" evidence="2">
    <location>
        <begin position="1025"/>
        <end position="1058"/>
    </location>
</feature>
<feature type="compositionally biased region" description="Polar residues" evidence="2">
    <location>
        <begin position="287"/>
        <end position="296"/>
    </location>
</feature>
<protein>
    <recommendedName>
        <fullName evidence="7">Ran-binding protein 10</fullName>
    </recommendedName>
</protein>
<feature type="region of interest" description="Disordered" evidence="2">
    <location>
        <begin position="495"/>
        <end position="533"/>
    </location>
</feature>
<evidence type="ECO:0000256" key="1">
    <source>
        <dbReference type="ARBA" id="ARBA00006535"/>
    </source>
</evidence>
<dbReference type="InterPro" id="IPR050618">
    <property type="entry name" value="Ubq-SigPath_Reg"/>
</dbReference>
<feature type="domain" description="B30.2/SPRY" evidence="3">
    <location>
        <begin position="16"/>
        <end position="216"/>
    </location>
</feature>
<feature type="compositionally biased region" description="Acidic residues" evidence="2">
    <location>
        <begin position="817"/>
        <end position="829"/>
    </location>
</feature>
<evidence type="ECO:0000259" key="4">
    <source>
        <dbReference type="PROSITE" id="PS50897"/>
    </source>
</evidence>
<feature type="region of interest" description="Disordered" evidence="2">
    <location>
        <begin position="768"/>
        <end position="917"/>
    </location>
</feature>
<dbReference type="Gene3D" id="2.60.120.920">
    <property type="match status" value="1"/>
</dbReference>
<evidence type="ECO:0000256" key="2">
    <source>
        <dbReference type="SAM" id="MobiDB-lite"/>
    </source>
</evidence>
<dbReference type="PANTHER" id="PTHR12864">
    <property type="entry name" value="RAN BINDING PROTEIN 9-RELATED"/>
    <property type="match status" value="1"/>
</dbReference>
<proteinExistence type="inferred from homology"/>
<dbReference type="InterPro" id="IPR006594">
    <property type="entry name" value="LisH"/>
</dbReference>
<accession>A0AAV2TCQ3</accession>
<organism evidence="5 6">
    <name type="scientific">Calicophoron daubneyi</name>
    <name type="common">Rumen fluke</name>
    <name type="synonym">Paramphistomum daubneyi</name>
    <dbReference type="NCBI Taxonomy" id="300641"/>
    <lineage>
        <taxon>Eukaryota</taxon>
        <taxon>Metazoa</taxon>
        <taxon>Spiralia</taxon>
        <taxon>Lophotrochozoa</taxon>
        <taxon>Platyhelminthes</taxon>
        <taxon>Trematoda</taxon>
        <taxon>Digenea</taxon>
        <taxon>Plagiorchiida</taxon>
        <taxon>Pronocephalata</taxon>
        <taxon>Paramphistomoidea</taxon>
        <taxon>Paramphistomidae</taxon>
        <taxon>Calicophoron</taxon>
    </lineage>
</organism>
<feature type="compositionally biased region" description="Polar residues" evidence="2">
    <location>
        <begin position="969"/>
        <end position="982"/>
    </location>
</feature>
<feature type="region of interest" description="Disordered" evidence="2">
    <location>
        <begin position="734"/>
        <end position="755"/>
    </location>
</feature>
<feature type="compositionally biased region" description="Low complexity" evidence="2">
    <location>
        <begin position="298"/>
        <end position="308"/>
    </location>
</feature>
<feature type="compositionally biased region" description="Low complexity" evidence="2">
    <location>
        <begin position="875"/>
        <end position="886"/>
    </location>
</feature>
<feature type="region of interest" description="Disordered" evidence="2">
    <location>
        <begin position="286"/>
        <end position="343"/>
    </location>
</feature>
<feature type="domain" description="CTLH" evidence="4">
    <location>
        <begin position="354"/>
        <end position="411"/>
    </location>
</feature>
<dbReference type="InterPro" id="IPR003877">
    <property type="entry name" value="SPRY_dom"/>
</dbReference>
<feature type="compositionally biased region" description="Polar residues" evidence="2">
    <location>
        <begin position="569"/>
        <end position="593"/>
    </location>
</feature>
<evidence type="ECO:0000259" key="3">
    <source>
        <dbReference type="PROSITE" id="PS50188"/>
    </source>
</evidence>
<feature type="compositionally biased region" description="Basic and acidic residues" evidence="2">
    <location>
        <begin position="495"/>
        <end position="506"/>
    </location>
</feature>
<dbReference type="InterPro" id="IPR006595">
    <property type="entry name" value="CTLH_C"/>
</dbReference>
<sequence length="1058" mass="114788">MALPRYSEKVGREIDEYALRVYKSDSHSPGFQRLPRCWNAKDRSRCLRLSHFALTVTYSGGFTERHDSNYSNHEPACVRADTPVPLTTGIYYFEITVAHKGNNGRSVSIGFSTKSASLAKLPGCEHSSFGYHNDGFVYHGSSTSTTKFGPRIVENDTVGCGVDFISRSLFFTRNGVFLGKAFEGKVPSSPGTRLYPSIGLQGRGARLSTNFGQRPFNYAFDAYIEKERALQETNLVERVCKEEFAGPKMRELVSGYLVHHGYVATAQAFSRWSSVSSDFCELRSSLAPPNTSSDPAKSSDAVSLSSRSSESHLLPNQSNLPDLGSAVGSLPRRHSDTSCISPQSSAVQLPGIASMLHRRRLRALCRRCQYGKAAATLNRLYPQVLERCPELLVQLRCRQLIEMMRRHAVRRGRSAAFDPASDLNGSNSTTVPPKVQKISDCRQARSGCCVTPNATKAEGLAKFSVCAGKPGSKIVQNGTSADAMDVDAEHHGPEHLLFSDENKESTDFDGESDVGDADDDEEDDDSFGMDEDAGLCINSPPALVSTNDRGSEQQTSVLANGMEVDNETNETSHITASTSNSLSAKQPTHTNNDQIDKDEMRCLLRHVQFGRSLVSLVKQVRAKTGGLSLETERLLQQSVSLLAYPSPTSPDCPLRGLLDPVWRDTIANIINSAVLKAHDLPVQPALEQGLRALQRCFQDQYFVEAQTLGHFLLYHMSPSQLEKAENSILSLESKAHERSSKVHHSGSESSENCLLNQNSKAGSSIARRMALNGHPDRRRSRRREQQTSEIEDGPDDGTLYDTEEGSSSSLEEVLNKEDEEDEDDDDDDGERCHLDDLEDNDDNDDDQDDGDAPASVGRSRRGRSSQGDRGGQTGGSNTSNNPSSNSGGSGRGSAGNVNSASLSSHLSGTLPDGISPRSRLGRQALFTRYCPAFILDSTPTRVLAAVSSPVPALRHLSASNRSAGVEPGSTIQNRSVPSDLSASPNQYLDSAFRGLLSMSCPHHAEFLAAMDDALKAYAGSLLTNEDVQSNSSSPSGRFHHRHHPGGPPPSAGDSACAP</sequence>
<gene>
    <name evidence="5" type="ORF">CDAUBV1_LOCUS7286</name>
</gene>
<comment type="similarity">
    <text evidence="1">Belongs to the RANBP9/10 family.</text>
</comment>
<dbReference type="InterPro" id="IPR013320">
    <property type="entry name" value="ConA-like_dom_sf"/>
</dbReference>
<dbReference type="Pfam" id="PF00622">
    <property type="entry name" value="SPRY"/>
    <property type="match status" value="1"/>
</dbReference>
<dbReference type="InterPro" id="IPR043136">
    <property type="entry name" value="B30.2/SPRY_sf"/>
</dbReference>
<feature type="region of interest" description="Disordered" evidence="2">
    <location>
        <begin position="961"/>
        <end position="982"/>
    </location>
</feature>
<dbReference type="Proteomes" id="UP001497525">
    <property type="component" value="Unassembled WGS sequence"/>
</dbReference>
<comment type="caution">
    <text evidence="5">The sequence shown here is derived from an EMBL/GenBank/DDBJ whole genome shotgun (WGS) entry which is preliminary data.</text>
</comment>
<dbReference type="SMART" id="SM00757">
    <property type="entry name" value="CRA"/>
    <property type="match status" value="1"/>
</dbReference>